<dbReference type="EMBL" id="CP027754">
    <property type="protein sequence ID" value="AZE53486.1"/>
    <property type="molecule type" value="Genomic_DNA"/>
</dbReference>
<gene>
    <name evidence="2" type="ORF">C4K03_1315</name>
</gene>
<dbReference type="Proteomes" id="UP000268696">
    <property type="component" value="Chromosome"/>
</dbReference>
<dbReference type="InterPro" id="IPR006949">
    <property type="entry name" value="Barrel_Baseplate_J-like"/>
</dbReference>
<name>A0A3G7U4P3_9PSED</name>
<evidence type="ECO:0000313" key="2">
    <source>
        <dbReference type="EMBL" id="AZE53486.1"/>
    </source>
</evidence>
<feature type="domain" description="Baseplate protein J-like barrel" evidence="1">
    <location>
        <begin position="102"/>
        <end position="180"/>
    </location>
</feature>
<dbReference type="Pfam" id="PF04865">
    <property type="entry name" value="Baseplate_J"/>
    <property type="match status" value="1"/>
</dbReference>
<organism evidence="2 3">
    <name type="scientific">Pseudomonas synxantha</name>
    <dbReference type="NCBI Taxonomy" id="47883"/>
    <lineage>
        <taxon>Bacteria</taxon>
        <taxon>Pseudomonadati</taxon>
        <taxon>Pseudomonadota</taxon>
        <taxon>Gammaproteobacteria</taxon>
        <taxon>Pseudomonadales</taxon>
        <taxon>Pseudomonadaceae</taxon>
        <taxon>Pseudomonas</taxon>
    </lineage>
</organism>
<protein>
    <submittedName>
        <fullName evidence="2">Phage protein</fullName>
    </submittedName>
</protein>
<reference evidence="2 3" key="1">
    <citation type="submission" date="2018-03" db="EMBL/GenBank/DDBJ databases">
        <title>Diversity of phytobeneficial traits revealed by whole-genome analysis of worldwide-isolated phenazine-producing Pseudomonas spp.</title>
        <authorList>
            <person name="Biessy A."/>
            <person name="Novinscak A."/>
            <person name="Blom J."/>
            <person name="Leger G."/>
            <person name="Thomashow L.S."/>
            <person name="Cazorla F.M."/>
            <person name="Josic D."/>
            <person name="Filion M."/>
        </authorList>
    </citation>
    <scope>NUCLEOTIDE SEQUENCE [LARGE SCALE GENOMIC DNA]</scope>
    <source>
        <strain evidence="2 3">30B</strain>
    </source>
</reference>
<dbReference type="RefSeq" id="WP_124376589.1">
    <property type="nucleotide sequence ID" value="NZ_CP027754.1"/>
</dbReference>
<evidence type="ECO:0000259" key="1">
    <source>
        <dbReference type="Pfam" id="PF04865"/>
    </source>
</evidence>
<proteinExistence type="predicted"/>
<sequence length="392" mass="39489">MASPTAPTISATGITAPTYAQVLDYLKTTYRSIYGADTYLESDSQDGQFLGVIALAISDANASVIAAYNSFSPNTGQGAGLSSNVKINGIGRAVSTSSQADLTIIGQAGTVITQGVALDGNNNKWALPATVTIPPSGQVIVTATCSVTGAVSAGVGQINKISTMTRGWQSVSNASPASPGAPVETDAALRARQKTSTALPSRTVLDGTTGAVANVPGVTRYVTYDNDTSFTDLNGIPAHSMAIVVEGGDVSAIASAIAAKKGPGGGTYGTTSASVPDVYGMPITIRFFRPTYRTIGVAVSIKALSGYVTATGASIQQAVSDYVNQVAIGGGPSGTVEWADALTVANSVPNNSTFKLTSLTLWGPDGVGAPDIPLAFNHAASCTPASVALTVT</sequence>
<dbReference type="AlphaFoldDB" id="A0A3G7U4P3"/>
<evidence type="ECO:0000313" key="3">
    <source>
        <dbReference type="Proteomes" id="UP000268696"/>
    </source>
</evidence>
<accession>A0A3G7U4P3</accession>